<sequence length="78" mass="8548">MLRGSLSARPLALQASGLAFGHPFAALGRCQAIKPEKHKRPWHFGFARADCPAHTGCQYWLTPSFARQRSLPFAAVSV</sequence>
<dbReference type="EMBL" id="VOOR01000035">
    <property type="protein sequence ID" value="TXB62175.1"/>
    <property type="molecule type" value="Genomic_DNA"/>
</dbReference>
<evidence type="ECO:0000313" key="2">
    <source>
        <dbReference type="Proteomes" id="UP000321580"/>
    </source>
</evidence>
<protein>
    <submittedName>
        <fullName evidence="1">Uncharacterized protein</fullName>
    </submittedName>
</protein>
<evidence type="ECO:0000313" key="1">
    <source>
        <dbReference type="EMBL" id="TXB62175.1"/>
    </source>
</evidence>
<organism evidence="1 2">
    <name type="scientific">Phaeodactylibacter luteus</name>
    <dbReference type="NCBI Taxonomy" id="1564516"/>
    <lineage>
        <taxon>Bacteria</taxon>
        <taxon>Pseudomonadati</taxon>
        <taxon>Bacteroidota</taxon>
        <taxon>Saprospiria</taxon>
        <taxon>Saprospirales</taxon>
        <taxon>Haliscomenobacteraceae</taxon>
        <taxon>Phaeodactylibacter</taxon>
    </lineage>
</organism>
<comment type="caution">
    <text evidence="1">The sequence shown here is derived from an EMBL/GenBank/DDBJ whole genome shotgun (WGS) entry which is preliminary data.</text>
</comment>
<name>A0A5C6RJQ1_9BACT</name>
<gene>
    <name evidence="1" type="ORF">FRY97_15440</name>
</gene>
<accession>A0A5C6RJQ1</accession>
<reference evidence="1 2" key="1">
    <citation type="submission" date="2019-08" db="EMBL/GenBank/DDBJ databases">
        <title>Genome of Phaeodactylibacter luteus.</title>
        <authorList>
            <person name="Bowman J.P."/>
        </authorList>
    </citation>
    <scope>NUCLEOTIDE SEQUENCE [LARGE SCALE GENOMIC DNA]</scope>
    <source>
        <strain evidence="1 2">KCTC 42180</strain>
    </source>
</reference>
<keyword evidence="2" id="KW-1185">Reference proteome</keyword>
<dbReference type="AlphaFoldDB" id="A0A5C6RJQ1"/>
<dbReference type="Proteomes" id="UP000321580">
    <property type="component" value="Unassembled WGS sequence"/>
</dbReference>
<proteinExistence type="predicted"/>